<dbReference type="Proteomes" id="UP001596550">
    <property type="component" value="Unassembled WGS sequence"/>
</dbReference>
<name>A0ABW2M031_9FLAO</name>
<protein>
    <submittedName>
        <fullName evidence="2">VOC family protein</fullName>
    </submittedName>
</protein>
<evidence type="ECO:0000313" key="2">
    <source>
        <dbReference type="EMBL" id="MFC7347393.1"/>
    </source>
</evidence>
<organism evidence="2 3">
    <name type="scientific">Chryseobacterium zhengzhouense</name>
    <dbReference type="NCBI Taxonomy" id="1636086"/>
    <lineage>
        <taxon>Bacteria</taxon>
        <taxon>Pseudomonadati</taxon>
        <taxon>Bacteroidota</taxon>
        <taxon>Flavobacteriia</taxon>
        <taxon>Flavobacteriales</taxon>
        <taxon>Weeksellaceae</taxon>
        <taxon>Chryseobacterium group</taxon>
        <taxon>Chryseobacterium</taxon>
    </lineage>
</organism>
<proteinExistence type="predicted"/>
<keyword evidence="3" id="KW-1185">Reference proteome</keyword>
<comment type="caution">
    <text evidence="2">The sequence shown here is derived from an EMBL/GenBank/DDBJ whole genome shotgun (WGS) entry which is preliminary data.</text>
</comment>
<dbReference type="InterPro" id="IPR053863">
    <property type="entry name" value="Glyoxy/Ble-like_N"/>
</dbReference>
<dbReference type="EMBL" id="JBHTCR010000004">
    <property type="protein sequence ID" value="MFC7347393.1"/>
    <property type="molecule type" value="Genomic_DNA"/>
</dbReference>
<sequence>MKIFAKFKLIGIILILISCDQQNKDKKMSGHNPAVYFEIPVTDIDRAEIFYKNVFGFKFEKEIIDHYEMLLFPFEETHRDFRSFGKR</sequence>
<evidence type="ECO:0000313" key="3">
    <source>
        <dbReference type="Proteomes" id="UP001596550"/>
    </source>
</evidence>
<dbReference type="Pfam" id="PF22677">
    <property type="entry name" value="Ble-like_N"/>
    <property type="match status" value="1"/>
</dbReference>
<evidence type="ECO:0000259" key="1">
    <source>
        <dbReference type="Pfam" id="PF22677"/>
    </source>
</evidence>
<dbReference type="SUPFAM" id="SSF54593">
    <property type="entry name" value="Glyoxalase/Bleomycin resistance protein/Dihydroxybiphenyl dioxygenase"/>
    <property type="match status" value="1"/>
</dbReference>
<dbReference type="InterPro" id="IPR029068">
    <property type="entry name" value="Glyas_Bleomycin-R_OHBP_Dase"/>
</dbReference>
<dbReference type="PROSITE" id="PS51257">
    <property type="entry name" value="PROKAR_LIPOPROTEIN"/>
    <property type="match status" value="1"/>
</dbReference>
<dbReference type="Gene3D" id="3.10.180.10">
    <property type="entry name" value="2,3-Dihydroxybiphenyl 1,2-Dioxygenase, domain 1"/>
    <property type="match status" value="1"/>
</dbReference>
<reference evidence="3" key="1">
    <citation type="journal article" date="2019" name="Int. J. Syst. Evol. Microbiol.">
        <title>The Global Catalogue of Microorganisms (GCM) 10K type strain sequencing project: providing services to taxonomists for standard genome sequencing and annotation.</title>
        <authorList>
            <consortium name="The Broad Institute Genomics Platform"/>
            <consortium name="The Broad Institute Genome Sequencing Center for Infectious Disease"/>
            <person name="Wu L."/>
            <person name="Ma J."/>
        </authorList>
    </citation>
    <scope>NUCLEOTIDE SEQUENCE [LARGE SCALE GENOMIC DNA]</scope>
    <source>
        <strain evidence="3">CCUG 54781</strain>
    </source>
</reference>
<accession>A0ABW2M031</accession>
<gene>
    <name evidence="2" type="ORF">ACFQO9_11760</name>
</gene>
<feature type="domain" description="Glyoxalase/Bleomycin resistance-like N-terminal" evidence="1">
    <location>
        <begin position="35"/>
        <end position="61"/>
    </location>
</feature>